<dbReference type="KEGG" id="req:REQ_25810"/>
<dbReference type="RefSeq" id="WP_013416210.1">
    <property type="nucleotide sequence ID" value="NC_014659.1"/>
</dbReference>
<dbReference type="EMBL" id="FN563149">
    <property type="protein sequence ID" value="CBH48613.1"/>
    <property type="molecule type" value="Genomic_DNA"/>
</dbReference>
<feature type="signal peptide" evidence="1">
    <location>
        <begin position="1"/>
        <end position="20"/>
    </location>
</feature>
<proteinExistence type="predicted"/>
<organism evidence="2">
    <name type="scientific">Rhodococcus hoagii (strain 103S)</name>
    <name type="common">Rhodococcus equi</name>
    <dbReference type="NCBI Taxonomy" id="685727"/>
    <lineage>
        <taxon>Bacteria</taxon>
        <taxon>Bacillati</taxon>
        <taxon>Actinomycetota</taxon>
        <taxon>Actinomycetes</taxon>
        <taxon>Mycobacteriales</taxon>
        <taxon>Nocardiaceae</taxon>
        <taxon>Prescottella</taxon>
    </lineage>
</organism>
<gene>
    <name evidence="2" type="ordered locus">REQ_25810</name>
</gene>
<name>A0A3S5Y7Z2_RHOH1</name>
<dbReference type="Proteomes" id="UP001154400">
    <property type="component" value="Chromosome"/>
</dbReference>
<evidence type="ECO:0000313" key="3">
    <source>
        <dbReference type="Proteomes" id="UP000006892"/>
    </source>
</evidence>
<evidence type="ECO:0000313" key="2">
    <source>
        <dbReference type="EMBL" id="CBH48613.1"/>
    </source>
</evidence>
<keyword evidence="1" id="KW-0732">Signal</keyword>
<reference evidence="2" key="1">
    <citation type="journal article" date="2010" name="PLoS Genet.">
        <title>The genome of a pathogenic rhodococcus: cooptive virulence underpinned by key gene acquisitions.</title>
        <authorList>
            <person name="Letek M."/>
            <person name="Gonzalez P."/>
            <person name="Macarthur I."/>
            <person name="Rodriguez H."/>
            <person name="Freeman T.C."/>
            <person name="Valero-Rello A."/>
            <person name="Blanco M."/>
            <person name="Buckley T."/>
            <person name="Cherevach I."/>
            <person name="Fahey R."/>
            <person name="Hapeshi A."/>
            <person name="Holdstock J."/>
            <person name="Leadon D."/>
            <person name="Navas J."/>
            <person name="Ocampo A."/>
            <person name="Quail M.A."/>
            <person name="Sanders M."/>
            <person name="Scortti M.M."/>
            <person name="Prescott J.F."/>
            <person name="Fogarty U."/>
            <person name="Meijer W.G."/>
            <person name="Parkhill J."/>
            <person name="Bentley S.D."/>
            <person name="Vazquez-Boland J.A."/>
        </authorList>
    </citation>
    <scope>NUCLEOTIDE SEQUENCE [LARGE SCALE GENOMIC DNA]</scope>
    <source>
        <strain evidence="2 3">103S</strain>
    </source>
</reference>
<evidence type="ECO:0000256" key="1">
    <source>
        <dbReference type="SAM" id="SignalP"/>
    </source>
</evidence>
<feature type="chain" id="PRO_5039335241" evidence="1">
    <location>
        <begin position="21"/>
        <end position="155"/>
    </location>
</feature>
<dbReference type="AlphaFoldDB" id="A0A3S5Y7Z2"/>
<sequence length="155" mass="15698">MRLTSRAALIAAAAIPLATAAPAAASAASAGDVTYSFAVDGSTVINTITNNSGTELSCATVLAEAPGGVLPPVADVVLGPQPWQTGGPTPAGVTTQTLTDVPAGSYVILATCGRHENDRAMWVAEYPGIEEYLTPFQIPAFTVPQESTVISILGD</sequence>
<accession>A0A3S5Y7Z2</accession>
<protein>
    <submittedName>
        <fullName evidence="2">Secreted protein</fullName>
    </submittedName>
</protein>